<proteinExistence type="inferred from homology"/>
<dbReference type="SUPFAM" id="SSF50486">
    <property type="entry name" value="FMT C-terminal domain-like"/>
    <property type="match status" value="1"/>
</dbReference>
<dbReference type="CDD" id="cd00540">
    <property type="entry name" value="AAG"/>
    <property type="match status" value="1"/>
</dbReference>
<dbReference type="EMBL" id="CP060028">
    <property type="protein sequence ID" value="QND80961.1"/>
    <property type="molecule type" value="Genomic_DNA"/>
</dbReference>
<dbReference type="PANTHER" id="PTHR10429:SF0">
    <property type="entry name" value="DNA-3-METHYLADENINE GLYCOSYLASE"/>
    <property type="match status" value="1"/>
</dbReference>
<gene>
    <name evidence="6" type="ORF">H4W19_03970</name>
</gene>
<keyword evidence="6" id="KW-0326">Glycosidase</keyword>
<dbReference type="PANTHER" id="PTHR10429">
    <property type="entry name" value="DNA-3-METHYLADENINE GLYCOSYLASE"/>
    <property type="match status" value="1"/>
</dbReference>
<keyword evidence="2 5" id="KW-0227">DNA damage</keyword>
<organism evidence="6 7">
    <name type="scientific">Pseudoxanthomonas mexicana</name>
    <dbReference type="NCBI Taxonomy" id="128785"/>
    <lineage>
        <taxon>Bacteria</taxon>
        <taxon>Pseudomonadati</taxon>
        <taxon>Pseudomonadota</taxon>
        <taxon>Gammaproteobacteria</taxon>
        <taxon>Lysobacterales</taxon>
        <taxon>Lysobacteraceae</taxon>
        <taxon>Pseudoxanthomonas</taxon>
    </lineage>
</organism>
<dbReference type="Gene3D" id="3.10.300.10">
    <property type="entry name" value="Methylpurine-DNA glycosylase (MPG)"/>
    <property type="match status" value="1"/>
</dbReference>
<accession>A0ABX6RDP1</accession>
<evidence type="ECO:0000256" key="4">
    <source>
        <dbReference type="ARBA" id="ARBA00023204"/>
    </source>
</evidence>
<dbReference type="InterPro" id="IPR036995">
    <property type="entry name" value="MPG_sf"/>
</dbReference>
<keyword evidence="4 5" id="KW-0234">DNA repair</keyword>
<dbReference type="RefSeq" id="WP_185896126.1">
    <property type="nucleotide sequence ID" value="NZ_CP060028.1"/>
</dbReference>
<protein>
    <recommendedName>
        <fullName evidence="5">Putative 3-methyladenine DNA glycosylase</fullName>
        <ecNumber evidence="5">3.2.2.-</ecNumber>
    </recommendedName>
</protein>
<evidence type="ECO:0000256" key="2">
    <source>
        <dbReference type="ARBA" id="ARBA00022763"/>
    </source>
</evidence>
<evidence type="ECO:0000256" key="3">
    <source>
        <dbReference type="ARBA" id="ARBA00022801"/>
    </source>
</evidence>
<comment type="similarity">
    <text evidence="1 5">Belongs to the DNA glycosylase MPG family.</text>
</comment>
<dbReference type="Proteomes" id="UP000515506">
    <property type="component" value="Chromosome"/>
</dbReference>
<keyword evidence="7" id="KW-1185">Reference proteome</keyword>
<dbReference type="NCBIfam" id="TIGR00567">
    <property type="entry name" value="3mg"/>
    <property type="match status" value="1"/>
</dbReference>
<dbReference type="InterPro" id="IPR003180">
    <property type="entry name" value="MPG"/>
</dbReference>
<dbReference type="Pfam" id="PF02245">
    <property type="entry name" value="Pur_DNA_glyco"/>
    <property type="match status" value="1"/>
</dbReference>
<dbReference type="HAMAP" id="MF_00527">
    <property type="entry name" value="3MGH"/>
    <property type="match status" value="1"/>
</dbReference>
<evidence type="ECO:0000313" key="7">
    <source>
        <dbReference type="Proteomes" id="UP000515506"/>
    </source>
</evidence>
<name>A0ABX6RDP1_PSEMX</name>
<dbReference type="GO" id="GO:0016798">
    <property type="term" value="F:hydrolase activity, acting on glycosyl bonds"/>
    <property type="evidence" value="ECO:0007669"/>
    <property type="project" value="UniProtKB-KW"/>
</dbReference>
<reference evidence="6 7" key="1">
    <citation type="submission" date="2020-08" db="EMBL/GenBank/DDBJ databases">
        <title>Streptomycin resistant and MDR strain, P. mexicana.</title>
        <authorList>
            <person name="Ganesh-kumar S."/>
            <person name="Zhe T."/>
            <person name="Yu Z."/>
            <person name="Min Y."/>
        </authorList>
    </citation>
    <scope>NUCLEOTIDE SEQUENCE [LARGE SCALE GENOMIC DNA]</scope>
    <source>
        <strain evidence="6 7">GTZY</strain>
    </source>
</reference>
<dbReference type="InterPro" id="IPR011034">
    <property type="entry name" value="Formyl_transferase-like_C_sf"/>
</dbReference>
<dbReference type="NCBIfam" id="NF002003">
    <property type="entry name" value="PRK00802.1-3"/>
    <property type="match status" value="1"/>
</dbReference>
<keyword evidence="3 5" id="KW-0378">Hydrolase</keyword>
<dbReference type="EC" id="3.2.2.-" evidence="5"/>
<evidence type="ECO:0000256" key="1">
    <source>
        <dbReference type="ARBA" id="ARBA00009232"/>
    </source>
</evidence>
<sequence length="199" mass="21904">MKALPRSFYRRDPRVVAPELLNKIIVAPDGRAGRIVEVEAYCGAEDPAAHTYRGKTVRNATMFGPAGHLYVYLSYGIHLCANTVCGEVGEGYGVLLRAIEPVQRGEAIRDARGHPRQDRELGSGPGRLAQGLGITLELNGADLVTRDRGVWVGDDGTPPPRHPASTPRIGISKATTHLWRWHVPDHRHVSRPPKRFMPD</sequence>
<evidence type="ECO:0000256" key="5">
    <source>
        <dbReference type="HAMAP-Rule" id="MF_00527"/>
    </source>
</evidence>
<evidence type="ECO:0000313" key="6">
    <source>
        <dbReference type="EMBL" id="QND80961.1"/>
    </source>
</evidence>